<feature type="transmembrane region" description="Helical" evidence="1">
    <location>
        <begin position="28"/>
        <end position="47"/>
    </location>
</feature>
<dbReference type="InterPro" id="IPR003474">
    <property type="entry name" value="Glcn_transporter"/>
</dbReference>
<feature type="transmembrane region" description="Helical" evidence="1">
    <location>
        <begin position="102"/>
        <end position="133"/>
    </location>
</feature>
<feature type="transmembrane region" description="Helical" evidence="1">
    <location>
        <begin position="235"/>
        <end position="259"/>
    </location>
</feature>
<keyword evidence="1" id="KW-0472">Membrane</keyword>
<dbReference type="Proteomes" id="UP000886752">
    <property type="component" value="Unassembled WGS sequence"/>
</dbReference>
<dbReference type="NCBIfam" id="NF007332">
    <property type="entry name" value="PRK09821.1"/>
    <property type="match status" value="1"/>
</dbReference>
<comment type="caution">
    <text evidence="2">The sequence shown here is derived from an EMBL/GenBank/DDBJ whole genome shotgun (WGS) entry which is preliminary data.</text>
</comment>
<reference evidence="2" key="2">
    <citation type="submission" date="2021-04" db="EMBL/GenBank/DDBJ databases">
        <authorList>
            <person name="Gilroy R."/>
        </authorList>
    </citation>
    <scope>NUCLEOTIDE SEQUENCE</scope>
    <source>
        <strain evidence="2">ChiHecec2B26-446</strain>
    </source>
</reference>
<dbReference type="GO" id="GO:0005886">
    <property type="term" value="C:plasma membrane"/>
    <property type="evidence" value="ECO:0007669"/>
    <property type="project" value="TreeGrafter"/>
</dbReference>
<proteinExistence type="predicted"/>
<evidence type="ECO:0000256" key="1">
    <source>
        <dbReference type="SAM" id="Phobius"/>
    </source>
</evidence>
<feature type="transmembrane region" description="Helical" evidence="1">
    <location>
        <begin position="307"/>
        <end position="328"/>
    </location>
</feature>
<name>A0A9D1PWU1_9BACT</name>
<protein>
    <submittedName>
        <fullName evidence="2">GntP family transporter</fullName>
    </submittedName>
</protein>
<dbReference type="PANTHER" id="PTHR30354:SF25">
    <property type="entry name" value="INNER MEMBRANE PERMEASE YGBN"/>
    <property type="match status" value="1"/>
</dbReference>
<feature type="transmembrane region" description="Helical" evidence="1">
    <location>
        <begin position="178"/>
        <end position="201"/>
    </location>
</feature>
<feature type="transmembrane region" description="Helical" evidence="1">
    <location>
        <begin position="54"/>
        <end position="75"/>
    </location>
</feature>
<sequence length="452" mass="46262">MATSTLLLIAVFAVALLLFLVIRIKLSAFVALLLVSIVTALVAGIPMDKVMPTMIAGMGGTLGSITIIVGLGAILGKLIEESGGADALASYFTKMLGETRTVAALACAGFILGIPIFVDVGFIILVPIVLSFAKVNKTKAFVYGIPVVTCMLVVHVVVPPHPGPVAAAGILNVDVGMLTLIGLVLSVPTAIVGFVTARYVINRFEATHAATTQITVDPEPAPVQNLAPAQEPPSVGLIIALILIPIGLIMCGTVGATIFEKGSTLYRFTQFIGAPGTALMFSIILAFFTIGMGRWPLAKISDIMDSALPAAAVVILVTGGGGVFGKVLAESGVGTAMANALASLGIPVLPAGFLIASALRASQGSATVAILTAAGLLSSATAGLPDLERVLVTVAIGFGGLGFSHINDSLFWILTKYLNISVSDGLRTWTVITSITGIAGFLFTWLAAAILV</sequence>
<dbReference type="AlphaFoldDB" id="A0A9D1PWU1"/>
<accession>A0A9D1PWU1</accession>
<evidence type="ECO:0000313" key="2">
    <source>
        <dbReference type="EMBL" id="HIW01044.1"/>
    </source>
</evidence>
<dbReference type="Pfam" id="PF02447">
    <property type="entry name" value="GntP_permease"/>
    <property type="match status" value="1"/>
</dbReference>
<feature type="transmembrane region" description="Helical" evidence="1">
    <location>
        <begin position="5"/>
        <end position="22"/>
    </location>
</feature>
<dbReference type="PANTHER" id="PTHR30354">
    <property type="entry name" value="GNT FAMILY GLUCONATE TRANSPORTER"/>
    <property type="match status" value="1"/>
</dbReference>
<reference evidence="2" key="1">
    <citation type="journal article" date="2021" name="PeerJ">
        <title>Extensive microbial diversity within the chicken gut microbiome revealed by metagenomics and culture.</title>
        <authorList>
            <person name="Gilroy R."/>
            <person name="Ravi A."/>
            <person name="Getino M."/>
            <person name="Pursley I."/>
            <person name="Horton D.L."/>
            <person name="Alikhan N.F."/>
            <person name="Baker D."/>
            <person name="Gharbi K."/>
            <person name="Hall N."/>
            <person name="Watson M."/>
            <person name="Adriaenssens E.M."/>
            <person name="Foster-Nyarko E."/>
            <person name="Jarju S."/>
            <person name="Secka A."/>
            <person name="Antonio M."/>
            <person name="Oren A."/>
            <person name="Chaudhuri R.R."/>
            <person name="La Ragione R."/>
            <person name="Hildebrand F."/>
            <person name="Pallen M.J."/>
        </authorList>
    </citation>
    <scope>NUCLEOTIDE SEQUENCE</scope>
    <source>
        <strain evidence="2">ChiHecec2B26-446</strain>
    </source>
</reference>
<feature type="transmembrane region" description="Helical" evidence="1">
    <location>
        <begin position="140"/>
        <end position="158"/>
    </location>
</feature>
<organism evidence="2 3">
    <name type="scientific">Candidatus Desulfovibrio intestinipullorum</name>
    <dbReference type="NCBI Taxonomy" id="2838536"/>
    <lineage>
        <taxon>Bacteria</taxon>
        <taxon>Pseudomonadati</taxon>
        <taxon>Thermodesulfobacteriota</taxon>
        <taxon>Desulfovibrionia</taxon>
        <taxon>Desulfovibrionales</taxon>
        <taxon>Desulfovibrionaceae</taxon>
        <taxon>Desulfovibrio</taxon>
    </lineage>
</organism>
<evidence type="ECO:0000313" key="3">
    <source>
        <dbReference type="Proteomes" id="UP000886752"/>
    </source>
</evidence>
<dbReference type="PIRSF" id="PIRSF002746">
    <property type="entry name" value="Gluconate_transporter"/>
    <property type="match status" value="1"/>
</dbReference>
<dbReference type="GO" id="GO:0015128">
    <property type="term" value="F:gluconate transmembrane transporter activity"/>
    <property type="evidence" value="ECO:0007669"/>
    <property type="project" value="InterPro"/>
</dbReference>
<keyword evidence="1" id="KW-1133">Transmembrane helix</keyword>
<feature type="transmembrane region" description="Helical" evidence="1">
    <location>
        <begin position="271"/>
        <end position="295"/>
    </location>
</feature>
<feature type="transmembrane region" description="Helical" evidence="1">
    <location>
        <begin position="340"/>
        <end position="359"/>
    </location>
</feature>
<feature type="transmembrane region" description="Helical" evidence="1">
    <location>
        <begin position="390"/>
        <end position="414"/>
    </location>
</feature>
<keyword evidence="1" id="KW-0812">Transmembrane</keyword>
<feature type="transmembrane region" description="Helical" evidence="1">
    <location>
        <begin position="426"/>
        <end position="451"/>
    </location>
</feature>
<dbReference type="NCBIfam" id="TIGR00791">
    <property type="entry name" value="gntP"/>
    <property type="match status" value="1"/>
</dbReference>
<gene>
    <name evidence="2" type="ORF">H9894_07640</name>
</gene>
<dbReference type="EMBL" id="DXHV01000071">
    <property type="protein sequence ID" value="HIW01044.1"/>
    <property type="molecule type" value="Genomic_DNA"/>
</dbReference>
<feature type="transmembrane region" description="Helical" evidence="1">
    <location>
        <begin position="366"/>
        <end position="384"/>
    </location>
</feature>